<gene>
    <name evidence="2" type="ORF">AB852_19675</name>
</gene>
<dbReference type="PANTHER" id="PTHR43355:SF2">
    <property type="entry name" value="FLAVIN REDUCTASE (NADPH)"/>
    <property type="match status" value="1"/>
</dbReference>
<dbReference type="Pfam" id="PF13460">
    <property type="entry name" value="NAD_binding_10"/>
    <property type="match status" value="1"/>
</dbReference>
<dbReference type="InterPro" id="IPR016040">
    <property type="entry name" value="NAD(P)-bd_dom"/>
</dbReference>
<dbReference type="InterPro" id="IPR051606">
    <property type="entry name" value="Polyketide_Oxido-like"/>
</dbReference>
<dbReference type="AlphaFoldDB" id="A0A1Q4V743"/>
<comment type="caution">
    <text evidence="2">The sequence shown here is derived from an EMBL/GenBank/DDBJ whole genome shotgun (WGS) entry which is preliminary data.</text>
</comment>
<protein>
    <submittedName>
        <fullName evidence="2">NADH-flavin reductase</fullName>
    </submittedName>
</protein>
<evidence type="ECO:0000259" key="1">
    <source>
        <dbReference type="Pfam" id="PF13460"/>
    </source>
</evidence>
<dbReference type="EMBL" id="LFBV01000004">
    <property type="protein sequence ID" value="OKH93661.1"/>
    <property type="molecule type" value="Genomic_DNA"/>
</dbReference>
<sequence>MRITVFGAAGNAGSRIVNEALGRGHEVTAVVRDAARFAGLPALAGHRVGDAADPEDVRRLAAGQDVVITATRPPRGREHELASAARGLLAGLAGSGVRLLVVGGAGSLTVPGSGGRLLVDDPAYVPAGWRDIALGGVGQLDVFRAEEEVDWAYVSPPAVLEPGTRTGRYRLGRDELLVGADGTSMISMEDLAVALVDEAEAGRFRRERFTVVTA</sequence>
<dbReference type="InterPro" id="IPR036291">
    <property type="entry name" value="NAD(P)-bd_dom_sf"/>
</dbReference>
<name>A0A1Q4V743_9ACTN</name>
<dbReference type="GO" id="GO:0016646">
    <property type="term" value="F:oxidoreductase activity, acting on the CH-NH group of donors, NAD or NADP as acceptor"/>
    <property type="evidence" value="ECO:0007669"/>
    <property type="project" value="TreeGrafter"/>
</dbReference>
<evidence type="ECO:0000313" key="2">
    <source>
        <dbReference type="EMBL" id="OKH93661.1"/>
    </source>
</evidence>
<feature type="domain" description="NAD(P)-binding" evidence="1">
    <location>
        <begin position="7"/>
        <end position="197"/>
    </location>
</feature>
<dbReference type="Gene3D" id="3.40.50.720">
    <property type="entry name" value="NAD(P)-binding Rossmann-like Domain"/>
    <property type="match status" value="1"/>
</dbReference>
<organism evidence="2 3">
    <name type="scientific">Streptomyces uncialis</name>
    <dbReference type="NCBI Taxonomy" id="1048205"/>
    <lineage>
        <taxon>Bacteria</taxon>
        <taxon>Bacillati</taxon>
        <taxon>Actinomycetota</taxon>
        <taxon>Actinomycetes</taxon>
        <taxon>Kitasatosporales</taxon>
        <taxon>Streptomycetaceae</taxon>
        <taxon>Streptomyces</taxon>
    </lineage>
</organism>
<dbReference type="Proteomes" id="UP000186455">
    <property type="component" value="Unassembled WGS sequence"/>
</dbReference>
<dbReference type="PANTHER" id="PTHR43355">
    <property type="entry name" value="FLAVIN REDUCTASE (NADPH)"/>
    <property type="match status" value="1"/>
</dbReference>
<dbReference type="RefSeq" id="WP_073790265.1">
    <property type="nucleotide sequence ID" value="NZ_LFBV01000004.1"/>
</dbReference>
<accession>A0A1Q4V743</accession>
<dbReference type="STRING" id="1048205.AB852_19675"/>
<reference evidence="2 3" key="1">
    <citation type="submission" date="2015-06" db="EMBL/GenBank/DDBJ databases">
        <title>Cloning and characterization of the uncialamcin biosynthetic gene cluster.</title>
        <authorList>
            <person name="Yan X."/>
            <person name="Huang T."/>
            <person name="Ge H."/>
            <person name="Shen B."/>
        </authorList>
    </citation>
    <scope>NUCLEOTIDE SEQUENCE [LARGE SCALE GENOMIC DNA]</scope>
    <source>
        <strain evidence="2 3">DCA2648</strain>
    </source>
</reference>
<dbReference type="SUPFAM" id="SSF51735">
    <property type="entry name" value="NAD(P)-binding Rossmann-fold domains"/>
    <property type="match status" value="1"/>
</dbReference>
<evidence type="ECO:0000313" key="3">
    <source>
        <dbReference type="Proteomes" id="UP000186455"/>
    </source>
</evidence>
<proteinExistence type="predicted"/>
<keyword evidence="3" id="KW-1185">Reference proteome</keyword>